<dbReference type="GO" id="GO:0006508">
    <property type="term" value="P:proteolysis"/>
    <property type="evidence" value="ECO:0007669"/>
    <property type="project" value="UniProtKB-KW"/>
</dbReference>
<evidence type="ECO:0000259" key="8">
    <source>
        <dbReference type="SMART" id="SM00645"/>
    </source>
</evidence>
<dbReference type="PANTHER" id="PTHR12411">
    <property type="entry name" value="CYSTEINE PROTEASE FAMILY C1-RELATED"/>
    <property type="match status" value="1"/>
</dbReference>
<keyword evidence="11" id="KW-1185">Reference proteome</keyword>
<evidence type="ECO:0000256" key="3">
    <source>
        <dbReference type="ARBA" id="ARBA00022729"/>
    </source>
</evidence>
<dbReference type="CDD" id="cd02248">
    <property type="entry name" value="Peptidase_C1A"/>
    <property type="match status" value="1"/>
</dbReference>
<dbReference type="Pfam" id="PF08246">
    <property type="entry name" value="Inhibitor_I29"/>
    <property type="match status" value="1"/>
</dbReference>
<keyword evidence="6" id="KW-1015">Disulfide bond</keyword>
<keyword evidence="4" id="KW-0378">Hydrolase</keyword>
<dbReference type="FunFam" id="3.90.70.10:FF:000023">
    <property type="entry name" value="Senescence-specific cysteine protease SAG39"/>
    <property type="match status" value="1"/>
</dbReference>
<feature type="domain" description="Peptidase C1A papain C-terminal" evidence="8">
    <location>
        <begin position="125"/>
        <end position="336"/>
    </location>
</feature>
<dbReference type="PROSITE" id="PS00639">
    <property type="entry name" value="THIOL_PROTEASE_HIS"/>
    <property type="match status" value="1"/>
</dbReference>
<dbReference type="InterPro" id="IPR000668">
    <property type="entry name" value="Peptidase_C1A_C"/>
</dbReference>
<dbReference type="Proteomes" id="UP001153076">
    <property type="component" value="Unassembled WGS sequence"/>
</dbReference>
<dbReference type="GO" id="GO:0008234">
    <property type="term" value="F:cysteine-type peptidase activity"/>
    <property type="evidence" value="ECO:0007669"/>
    <property type="project" value="UniProtKB-KW"/>
</dbReference>
<feature type="signal peptide" evidence="7">
    <location>
        <begin position="1"/>
        <end position="22"/>
    </location>
</feature>
<dbReference type="Gene3D" id="3.90.70.10">
    <property type="entry name" value="Cysteine proteinases"/>
    <property type="match status" value="1"/>
</dbReference>
<dbReference type="PROSITE" id="PS00640">
    <property type="entry name" value="THIOL_PROTEASE_ASN"/>
    <property type="match status" value="1"/>
</dbReference>
<dbReference type="PRINTS" id="PR00705">
    <property type="entry name" value="PAPAIN"/>
</dbReference>
<organism evidence="10 11">
    <name type="scientific">Carnegiea gigantea</name>
    <dbReference type="NCBI Taxonomy" id="171969"/>
    <lineage>
        <taxon>Eukaryota</taxon>
        <taxon>Viridiplantae</taxon>
        <taxon>Streptophyta</taxon>
        <taxon>Embryophyta</taxon>
        <taxon>Tracheophyta</taxon>
        <taxon>Spermatophyta</taxon>
        <taxon>Magnoliopsida</taxon>
        <taxon>eudicotyledons</taxon>
        <taxon>Gunneridae</taxon>
        <taxon>Pentapetalae</taxon>
        <taxon>Caryophyllales</taxon>
        <taxon>Cactineae</taxon>
        <taxon>Cactaceae</taxon>
        <taxon>Cactoideae</taxon>
        <taxon>Echinocereeae</taxon>
        <taxon>Carnegiea</taxon>
    </lineage>
</organism>
<dbReference type="AlphaFoldDB" id="A0A9Q1KZX0"/>
<dbReference type="EMBL" id="JAKOGI010000008">
    <property type="protein sequence ID" value="KAJ8451577.1"/>
    <property type="molecule type" value="Genomic_DNA"/>
</dbReference>
<dbReference type="SMART" id="SM00848">
    <property type="entry name" value="Inhibitor_I29"/>
    <property type="match status" value="1"/>
</dbReference>
<evidence type="ECO:0000313" key="10">
    <source>
        <dbReference type="EMBL" id="KAJ8451577.1"/>
    </source>
</evidence>
<comment type="caution">
    <text evidence="10">The sequence shown here is derived from an EMBL/GenBank/DDBJ whole genome shotgun (WGS) entry which is preliminary data.</text>
</comment>
<dbReference type="InterPro" id="IPR013128">
    <property type="entry name" value="Peptidase_C1A"/>
</dbReference>
<evidence type="ECO:0000256" key="4">
    <source>
        <dbReference type="ARBA" id="ARBA00022801"/>
    </source>
</evidence>
<dbReference type="PROSITE" id="PS00139">
    <property type="entry name" value="THIOL_PROTEASE_CYS"/>
    <property type="match status" value="1"/>
</dbReference>
<keyword evidence="5" id="KW-0788">Thiol protease</keyword>
<dbReference type="InterPro" id="IPR000169">
    <property type="entry name" value="Pept_cys_AS"/>
</dbReference>
<dbReference type="SUPFAM" id="SSF54001">
    <property type="entry name" value="Cysteine proteinases"/>
    <property type="match status" value="1"/>
</dbReference>
<gene>
    <name evidence="10" type="ORF">Cgig2_018211</name>
</gene>
<keyword evidence="2" id="KW-0645">Protease</keyword>
<evidence type="ECO:0000256" key="6">
    <source>
        <dbReference type="ARBA" id="ARBA00023157"/>
    </source>
</evidence>
<proteinExistence type="inferred from homology"/>
<evidence type="ECO:0000256" key="2">
    <source>
        <dbReference type="ARBA" id="ARBA00022670"/>
    </source>
</evidence>
<dbReference type="OrthoDB" id="10253408at2759"/>
<evidence type="ECO:0000256" key="1">
    <source>
        <dbReference type="ARBA" id="ARBA00008455"/>
    </source>
</evidence>
<keyword evidence="3 7" id="KW-0732">Signal</keyword>
<dbReference type="InterPro" id="IPR013201">
    <property type="entry name" value="Prot_inhib_I29"/>
</dbReference>
<evidence type="ECO:0000256" key="7">
    <source>
        <dbReference type="SAM" id="SignalP"/>
    </source>
</evidence>
<accession>A0A9Q1KZX0</accession>
<dbReference type="InterPro" id="IPR039417">
    <property type="entry name" value="Peptidase_C1A_papain-like"/>
</dbReference>
<evidence type="ECO:0000313" key="11">
    <source>
        <dbReference type="Proteomes" id="UP001153076"/>
    </source>
</evidence>
<dbReference type="Pfam" id="PF00112">
    <property type="entry name" value="Peptidase_C1"/>
    <property type="match status" value="1"/>
</dbReference>
<feature type="chain" id="PRO_5040288116" evidence="7">
    <location>
        <begin position="23"/>
        <end position="353"/>
    </location>
</feature>
<sequence length="353" mass="39430">MDMGKSVLVVLSLSLILGLAASFEFSENDLASEERLWDLYDRWRAHHTVSRDLQEKQRRFTVFKANVHHIHSVNMMDKPYKLKLNKFADMTNSEFTESFDSKIKHHRMFHPRPVTGFMHERLQNVPLSVDWRATGAVTPVKNQGNCGSCWAFSSVAAVEGINQIKTRQLVSLSEQELVDCVTDNRGCNGGLMELAFAYMHKVGGVTAEITYPYLALNGRCNPAKVNAPIVKIDGYEMVPKNDEVALTKAVASQPVSVAIDASGFDFQFYSEGVFTGECGIDLNHAVTAVGYGETQDGTKYWIIKNSWGTQWGEKGYVRMERDVNLCGIAEEASYPIKLTSDNPKAATDKLDEL</sequence>
<name>A0A9Q1KZX0_9CARY</name>
<evidence type="ECO:0000259" key="9">
    <source>
        <dbReference type="SMART" id="SM00848"/>
    </source>
</evidence>
<feature type="domain" description="Cathepsin propeptide inhibitor" evidence="9">
    <location>
        <begin position="40"/>
        <end position="95"/>
    </location>
</feature>
<dbReference type="InterPro" id="IPR025660">
    <property type="entry name" value="Pept_his_AS"/>
</dbReference>
<protein>
    <submittedName>
        <fullName evidence="10">Uncharacterized protein</fullName>
    </submittedName>
</protein>
<dbReference type="InterPro" id="IPR025661">
    <property type="entry name" value="Pept_asp_AS"/>
</dbReference>
<comment type="similarity">
    <text evidence="1">Belongs to the peptidase C1 family.</text>
</comment>
<dbReference type="InterPro" id="IPR038765">
    <property type="entry name" value="Papain-like_cys_pep_sf"/>
</dbReference>
<evidence type="ECO:0000256" key="5">
    <source>
        <dbReference type="ARBA" id="ARBA00022807"/>
    </source>
</evidence>
<reference evidence="10" key="1">
    <citation type="submission" date="2022-04" db="EMBL/GenBank/DDBJ databases">
        <title>Carnegiea gigantea Genome sequencing and assembly v2.</title>
        <authorList>
            <person name="Copetti D."/>
            <person name="Sanderson M.J."/>
            <person name="Burquez A."/>
            <person name="Wojciechowski M.F."/>
        </authorList>
    </citation>
    <scope>NUCLEOTIDE SEQUENCE</scope>
    <source>
        <strain evidence="10">SGP5-SGP5p</strain>
        <tissue evidence="10">Aerial part</tissue>
    </source>
</reference>
<dbReference type="SMART" id="SM00645">
    <property type="entry name" value="Pept_C1"/>
    <property type="match status" value="1"/>
</dbReference>